<name>A0A6L3STI0_9HYPH</name>
<reference evidence="1 2" key="1">
    <citation type="submission" date="2019-09" db="EMBL/GenBank/DDBJ databases">
        <title>YIM 48816 draft genome.</title>
        <authorList>
            <person name="Jiang L."/>
        </authorList>
    </citation>
    <scope>NUCLEOTIDE SEQUENCE [LARGE SCALE GENOMIC DNA]</scope>
    <source>
        <strain evidence="1 2">YIM 48816</strain>
    </source>
</reference>
<comment type="caution">
    <text evidence="1">The sequence shown here is derived from an EMBL/GenBank/DDBJ whole genome shotgun (WGS) entry which is preliminary data.</text>
</comment>
<organism evidence="1 2">
    <name type="scientific">Methylobacterium soli</name>
    <dbReference type="NCBI Taxonomy" id="553447"/>
    <lineage>
        <taxon>Bacteria</taxon>
        <taxon>Pseudomonadati</taxon>
        <taxon>Pseudomonadota</taxon>
        <taxon>Alphaproteobacteria</taxon>
        <taxon>Hyphomicrobiales</taxon>
        <taxon>Methylobacteriaceae</taxon>
        <taxon>Methylobacterium</taxon>
    </lineage>
</organism>
<dbReference type="Proteomes" id="UP000474159">
    <property type="component" value="Unassembled WGS sequence"/>
</dbReference>
<dbReference type="AlphaFoldDB" id="A0A6L3STI0"/>
<sequence>MAGFIVIERDSSRVYGDTARLGSGGDVIPPADADCFLDRRSGCAARGFGHVSPKSDAASYDVYEVPPSHAAGAR</sequence>
<dbReference type="OrthoDB" id="7995839at2"/>
<dbReference type="RefSeq" id="WP_151002799.1">
    <property type="nucleotide sequence ID" value="NZ_BPQY01000366.1"/>
</dbReference>
<proteinExistence type="predicted"/>
<evidence type="ECO:0000313" key="2">
    <source>
        <dbReference type="Proteomes" id="UP000474159"/>
    </source>
</evidence>
<keyword evidence="2" id="KW-1185">Reference proteome</keyword>
<gene>
    <name evidence="1" type="ORF">F6X53_23380</name>
</gene>
<evidence type="ECO:0000313" key="1">
    <source>
        <dbReference type="EMBL" id="KAB1076462.1"/>
    </source>
</evidence>
<accession>A0A6L3STI0</accession>
<protein>
    <submittedName>
        <fullName evidence="1">Uncharacterized protein</fullName>
    </submittedName>
</protein>
<dbReference type="EMBL" id="VZZK01000030">
    <property type="protein sequence ID" value="KAB1076462.1"/>
    <property type="molecule type" value="Genomic_DNA"/>
</dbReference>